<feature type="coiled-coil region" evidence="1">
    <location>
        <begin position="380"/>
        <end position="461"/>
    </location>
</feature>
<dbReference type="CDD" id="cd16123">
    <property type="entry name" value="RA_RASSF7_like"/>
    <property type="match status" value="1"/>
</dbReference>
<keyword evidence="4" id="KW-1185">Reference proteome</keyword>
<dbReference type="PANTHER" id="PTHR15286">
    <property type="entry name" value="RAS-ASSOCIATING DOMAIN CONTAINING PROTEIN"/>
    <property type="match status" value="1"/>
</dbReference>
<reference evidence="3 4" key="1">
    <citation type="submission" date="2020-11" db="EMBL/GenBank/DDBJ databases">
        <authorList>
            <person name="Wallbank WR R."/>
            <person name="Pardo Diaz C."/>
            <person name="Kozak K."/>
            <person name="Martin S."/>
            <person name="Jiggins C."/>
            <person name="Moest M."/>
            <person name="Warren A I."/>
            <person name="Generalovic N T."/>
            <person name="Byers J.R.P. K."/>
            <person name="Montejo-Kovacevich G."/>
            <person name="Yen C E."/>
        </authorList>
    </citation>
    <scope>NUCLEOTIDE SEQUENCE [LARGE SCALE GENOMIC DNA]</scope>
</reference>
<sequence length="668" mass="75184">MLRSALTRTTTTTTTQESKDDYDSSGSAETASDEIPVWIHGEQRWISGVNEETTCADLVNVLLEDEGLLCPSTSVSLNKNFVITERWRRVEQVLDNDTKILQIWSAWGHAKPEVKLTLRQIDPLMGSWCNSQHDQDSGMGSPNGSTNSAIIRRRRHRASKTTAAWVTQAQTIHPKSQKGTIEKLMKLILEQGETIQQQLAKLRDRELQIAKIEEDRHRMREREHGKNYLLETYLNGLHEAEEKEIVTVNSDSGVHTEGATSSPEIGIHENEAYLNVAELDDETGRPESYALPRNSSTYKGKSSLREQKLFKVHEQIKEYKTAKLDNSDDKCKGELLNCRACEEVVDDADESRKTEKATVEDDIAAKIEWMEKLVAINKHLQKEEELLVRLGAKIRKYESENPALNEQQIREALARVNINIDNSEKEMQRLENDLLIFNEKLQEKTNLLEVLNKELLVIEQSEQINSTKANALNLNSENLAENLYSFSQYISKPNYEFNENNENRDHKLLLRQHTPDHVLNLQNPLPTHSTNSMALQPPASIPLDQRIPPPAQYLDSTYPLHPPSQIPGTVGINHKVVQAPMLNCRNQNPLCTPIAMDIVTSMNLLQKPDPLKFNANVYSMSNPAAGPGASGKLGPKKLISGICNELESNSDTGLSSMGEDFTHAGTLV</sequence>
<dbReference type="SUPFAM" id="SSF54236">
    <property type="entry name" value="Ubiquitin-like"/>
    <property type="match status" value="1"/>
</dbReference>
<dbReference type="InterPro" id="IPR033593">
    <property type="entry name" value="N-RASSF"/>
</dbReference>
<dbReference type="InParanoid" id="A0A7R8UKT9"/>
<organism evidence="3 4">
    <name type="scientific">Hermetia illucens</name>
    <name type="common">Black soldier fly</name>
    <dbReference type="NCBI Taxonomy" id="343691"/>
    <lineage>
        <taxon>Eukaryota</taxon>
        <taxon>Metazoa</taxon>
        <taxon>Ecdysozoa</taxon>
        <taxon>Arthropoda</taxon>
        <taxon>Hexapoda</taxon>
        <taxon>Insecta</taxon>
        <taxon>Pterygota</taxon>
        <taxon>Neoptera</taxon>
        <taxon>Endopterygota</taxon>
        <taxon>Diptera</taxon>
        <taxon>Brachycera</taxon>
        <taxon>Stratiomyomorpha</taxon>
        <taxon>Stratiomyidae</taxon>
        <taxon>Hermetiinae</taxon>
        <taxon>Hermetia</taxon>
    </lineage>
</organism>
<proteinExistence type="predicted"/>
<dbReference type="AlphaFoldDB" id="A0A7R8UKT9"/>
<evidence type="ECO:0000313" key="4">
    <source>
        <dbReference type="Proteomes" id="UP000594454"/>
    </source>
</evidence>
<keyword evidence="1" id="KW-0175">Coiled coil</keyword>
<protein>
    <submittedName>
        <fullName evidence="3">Uncharacterized protein</fullName>
    </submittedName>
</protein>
<name>A0A7R8UKT9_HERIL</name>
<evidence type="ECO:0000256" key="1">
    <source>
        <dbReference type="SAM" id="Coils"/>
    </source>
</evidence>
<dbReference type="Gene3D" id="3.10.20.90">
    <property type="entry name" value="Phosphatidylinositol 3-kinase Catalytic Subunit, Chain A, domain 1"/>
    <property type="match status" value="1"/>
</dbReference>
<feature type="region of interest" description="Disordered" evidence="2">
    <location>
        <begin position="1"/>
        <end position="29"/>
    </location>
</feature>
<accession>A0A7R8UKT9</accession>
<feature type="coiled-coil region" evidence="1">
    <location>
        <begin position="195"/>
        <end position="222"/>
    </location>
</feature>
<dbReference type="Proteomes" id="UP000594454">
    <property type="component" value="Chromosome 2"/>
</dbReference>
<evidence type="ECO:0000256" key="2">
    <source>
        <dbReference type="SAM" id="MobiDB-lite"/>
    </source>
</evidence>
<dbReference type="InterPro" id="IPR029071">
    <property type="entry name" value="Ubiquitin-like_domsf"/>
</dbReference>
<evidence type="ECO:0000313" key="3">
    <source>
        <dbReference type="EMBL" id="CAD7081862.1"/>
    </source>
</evidence>
<dbReference type="PANTHER" id="PTHR15286:SF1">
    <property type="entry name" value="FI07216P"/>
    <property type="match status" value="1"/>
</dbReference>
<gene>
    <name evidence="3" type="ORF">HERILL_LOCUS4948</name>
</gene>
<dbReference type="OrthoDB" id="10034447at2759"/>
<dbReference type="EMBL" id="LR899010">
    <property type="protein sequence ID" value="CAD7081862.1"/>
    <property type="molecule type" value="Genomic_DNA"/>
</dbReference>